<keyword evidence="4" id="KW-0539">Nucleus</keyword>
<evidence type="ECO:0000256" key="2">
    <source>
        <dbReference type="ARBA" id="ARBA00005991"/>
    </source>
</evidence>
<feature type="compositionally biased region" description="Basic and acidic residues" evidence="5">
    <location>
        <begin position="339"/>
        <end position="351"/>
    </location>
</feature>
<keyword evidence="3" id="KW-0866">Nonsense-mediated mRNA decay</keyword>
<feature type="domain" description="UPF3" evidence="6">
    <location>
        <begin position="18"/>
        <end position="221"/>
    </location>
</feature>
<evidence type="ECO:0000256" key="3">
    <source>
        <dbReference type="ARBA" id="ARBA00023161"/>
    </source>
</evidence>
<dbReference type="Gene3D" id="3.30.70.330">
    <property type="match status" value="1"/>
</dbReference>
<comment type="similarity">
    <text evidence="2">Belongs to the RENT3 family.</text>
</comment>
<dbReference type="GO" id="GO:0003729">
    <property type="term" value="F:mRNA binding"/>
    <property type="evidence" value="ECO:0007669"/>
    <property type="project" value="TreeGrafter"/>
</dbReference>
<sequence length="383" mass="43541">MTRKYKGSVKRGSSLRAVKISIRHLPPSITEEELVAHFKGYLNPGTYQFYSSDEFKLSTDAFSYCSASFKNNEMAMEFAKKFDGKPIKASNGVSTNISIEIATNERNAFKRIPPTKDTPSGLTQKLKESKVYIDYFNEEDKQTFVPDFSKMLQEIEEQETRRIFGDLRETPLTKEVGVIYLTKEERGGMKIPKDKKERERRIQERKEKKQEKKLLRSTKKEKVKPSDLGGSPIVIINSQYRSSEGSSINSPGIRVESKLGNRSPGIILAKRNTDSGIIITSKTVDIRDKKTNDKITEAGEKRDKNKKSRKDKVLDKKKRSKGNGKDDEDDSSTMTIASRKKENDVREKQKNDSCGTEDDNNSGKPKRHGYVPGMVAKRIFESN</sequence>
<dbReference type="STRING" id="174720.A0A0N5BK89"/>
<dbReference type="Pfam" id="PF03467">
    <property type="entry name" value="Smg4_UPF3"/>
    <property type="match status" value="1"/>
</dbReference>
<feature type="compositionally biased region" description="Basic residues" evidence="5">
    <location>
        <begin position="304"/>
        <end position="322"/>
    </location>
</feature>
<dbReference type="SUPFAM" id="SSF54928">
    <property type="entry name" value="RNA-binding domain, RBD"/>
    <property type="match status" value="1"/>
</dbReference>
<dbReference type="InterPro" id="IPR035979">
    <property type="entry name" value="RBD_domain_sf"/>
</dbReference>
<dbReference type="GO" id="GO:0005730">
    <property type="term" value="C:nucleolus"/>
    <property type="evidence" value="ECO:0007669"/>
    <property type="project" value="TreeGrafter"/>
</dbReference>
<evidence type="ECO:0000256" key="4">
    <source>
        <dbReference type="ARBA" id="ARBA00023242"/>
    </source>
</evidence>
<dbReference type="AlphaFoldDB" id="A0A0N5BK89"/>
<dbReference type="Proteomes" id="UP000046392">
    <property type="component" value="Unplaced"/>
</dbReference>
<evidence type="ECO:0000313" key="7">
    <source>
        <dbReference type="Proteomes" id="UP000046392"/>
    </source>
</evidence>
<dbReference type="InterPro" id="IPR039722">
    <property type="entry name" value="Upf3"/>
</dbReference>
<dbReference type="InterPro" id="IPR012677">
    <property type="entry name" value="Nucleotide-bd_a/b_plait_sf"/>
</dbReference>
<evidence type="ECO:0000256" key="5">
    <source>
        <dbReference type="SAM" id="MobiDB-lite"/>
    </source>
</evidence>
<accession>A0A0N5BK89</accession>
<organism evidence="7 8">
    <name type="scientific">Strongyloides papillosus</name>
    <name type="common">Intestinal threadworm</name>
    <dbReference type="NCBI Taxonomy" id="174720"/>
    <lineage>
        <taxon>Eukaryota</taxon>
        <taxon>Metazoa</taxon>
        <taxon>Ecdysozoa</taxon>
        <taxon>Nematoda</taxon>
        <taxon>Chromadorea</taxon>
        <taxon>Rhabditida</taxon>
        <taxon>Tylenchina</taxon>
        <taxon>Panagrolaimomorpha</taxon>
        <taxon>Strongyloidoidea</taxon>
        <taxon>Strongyloididae</taxon>
        <taxon>Strongyloides</taxon>
    </lineage>
</organism>
<feature type="compositionally biased region" description="Basic and acidic residues" evidence="5">
    <location>
        <begin position="189"/>
        <end position="225"/>
    </location>
</feature>
<dbReference type="PANTHER" id="PTHR13112">
    <property type="entry name" value="UPF3 REGULATOR OF NONSENSE TRANSCRIPTS-LIKE PROTEIN"/>
    <property type="match status" value="1"/>
</dbReference>
<keyword evidence="7" id="KW-1185">Reference proteome</keyword>
<dbReference type="CDD" id="cd12455">
    <property type="entry name" value="RRM_like_Smg4_UPF3"/>
    <property type="match status" value="1"/>
</dbReference>
<dbReference type="PANTHER" id="PTHR13112:SF0">
    <property type="entry name" value="FI21285P1"/>
    <property type="match status" value="1"/>
</dbReference>
<dbReference type="WBParaSite" id="SPAL_0000635200.1">
    <property type="protein sequence ID" value="SPAL_0000635200.1"/>
    <property type="gene ID" value="SPAL_0000635200"/>
</dbReference>
<feature type="region of interest" description="Disordered" evidence="5">
    <location>
        <begin position="295"/>
        <end position="383"/>
    </location>
</feature>
<dbReference type="InterPro" id="IPR005120">
    <property type="entry name" value="UPF3_dom"/>
</dbReference>
<evidence type="ECO:0000313" key="8">
    <source>
        <dbReference type="WBParaSite" id="SPAL_0000635200.1"/>
    </source>
</evidence>
<evidence type="ECO:0000259" key="6">
    <source>
        <dbReference type="Pfam" id="PF03467"/>
    </source>
</evidence>
<reference evidence="8" key="1">
    <citation type="submission" date="2017-02" db="UniProtKB">
        <authorList>
            <consortium name="WormBaseParasite"/>
        </authorList>
    </citation>
    <scope>IDENTIFICATION</scope>
</reference>
<comment type="subcellular location">
    <subcellularLocation>
        <location evidence="1">Nucleus</location>
    </subcellularLocation>
</comment>
<dbReference type="GO" id="GO:0000184">
    <property type="term" value="P:nuclear-transcribed mRNA catabolic process, nonsense-mediated decay"/>
    <property type="evidence" value="ECO:0007669"/>
    <property type="project" value="UniProtKB-KW"/>
</dbReference>
<evidence type="ECO:0000256" key="1">
    <source>
        <dbReference type="ARBA" id="ARBA00004123"/>
    </source>
</evidence>
<feature type="region of interest" description="Disordered" evidence="5">
    <location>
        <begin position="189"/>
        <end position="232"/>
    </location>
</feature>
<proteinExistence type="inferred from homology"/>
<dbReference type="GO" id="GO:0045727">
    <property type="term" value="P:positive regulation of translation"/>
    <property type="evidence" value="ECO:0007669"/>
    <property type="project" value="TreeGrafter"/>
</dbReference>
<dbReference type="GO" id="GO:0005737">
    <property type="term" value="C:cytoplasm"/>
    <property type="evidence" value="ECO:0007669"/>
    <property type="project" value="TreeGrafter"/>
</dbReference>
<name>A0A0N5BK89_STREA</name>
<protein>
    <submittedName>
        <fullName evidence="8">Smg4_UPF3 domain-containing protein</fullName>
    </submittedName>
</protein>